<reference evidence="7" key="1">
    <citation type="submission" date="2021-02" db="EMBL/GenBank/DDBJ databases">
        <authorList>
            <person name="Han P."/>
        </authorList>
    </citation>
    <scope>NUCLEOTIDE SEQUENCE</scope>
    <source>
        <strain evidence="7">Nitrosomonas nitrosa 18-3D</strain>
    </source>
</reference>
<evidence type="ECO:0000313" key="7">
    <source>
        <dbReference type="EMBL" id="CAE6506711.1"/>
    </source>
</evidence>
<dbReference type="Pfam" id="PF04335">
    <property type="entry name" value="VirB8"/>
    <property type="match status" value="1"/>
</dbReference>
<evidence type="ECO:0000259" key="6">
    <source>
        <dbReference type="Pfam" id="PF04335"/>
    </source>
</evidence>
<gene>
    <name evidence="7" type="ORF">NMYAN_230010</name>
</gene>
<dbReference type="InterPro" id="IPR007430">
    <property type="entry name" value="VirB8"/>
</dbReference>
<feature type="domain" description="Bacterial virulence protein VirB8" evidence="6">
    <location>
        <begin position="54"/>
        <end position="265"/>
    </location>
</feature>
<comment type="caution">
    <text evidence="7">The sequence shown here is derived from an EMBL/GenBank/DDBJ whole genome shotgun (WGS) entry which is preliminary data.</text>
</comment>
<dbReference type="RefSeq" id="WP_204799869.1">
    <property type="nucleotide sequence ID" value="NZ_CAJNAP010000016.1"/>
</dbReference>
<feature type="transmembrane region" description="Helical" evidence="5">
    <location>
        <begin position="72"/>
        <end position="93"/>
    </location>
</feature>
<dbReference type="CDD" id="cd16425">
    <property type="entry name" value="TrbF"/>
    <property type="match status" value="1"/>
</dbReference>
<evidence type="ECO:0000256" key="5">
    <source>
        <dbReference type="SAM" id="Phobius"/>
    </source>
</evidence>
<dbReference type="SUPFAM" id="SSF54427">
    <property type="entry name" value="NTF2-like"/>
    <property type="match status" value="1"/>
</dbReference>
<evidence type="ECO:0000256" key="4">
    <source>
        <dbReference type="ARBA" id="ARBA00023136"/>
    </source>
</evidence>
<keyword evidence="4 5" id="KW-0472">Membrane</keyword>
<evidence type="ECO:0000256" key="1">
    <source>
        <dbReference type="ARBA" id="ARBA00004167"/>
    </source>
</evidence>
<accession>A0A8H8YZK5</accession>
<evidence type="ECO:0000313" key="8">
    <source>
        <dbReference type="Proteomes" id="UP000601736"/>
    </source>
</evidence>
<dbReference type="AlphaFoldDB" id="A0A8H8YZK5"/>
<keyword evidence="2 5" id="KW-0812">Transmembrane</keyword>
<proteinExistence type="predicted"/>
<evidence type="ECO:0000256" key="2">
    <source>
        <dbReference type="ARBA" id="ARBA00022692"/>
    </source>
</evidence>
<dbReference type="InterPro" id="IPR032710">
    <property type="entry name" value="NTF2-like_dom_sf"/>
</dbReference>
<dbReference type="EMBL" id="CAJNAP010000016">
    <property type="protein sequence ID" value="CAE6506711.1"/>
    <property type="molecule type" value="Genomic_DNA"/>
</dbReference>
<dbReference type="Proteomes" id="UP000601736">
    <property type="component" value="Unassembled WGS sequence"/>
</dbReference>
<comment type="subcellular location">
    <subcellularLocation>
        <location evidence="1">Membrane</location>
        <topology evidence="1">Single-pass membrane protein</topology>
    </subcellularLocation>
</comment>
<keyword evidence="3 5" id="KW-1133">Transmembrane helix</keyword>
<dbReference type="Gene3D" id="3.10.450.230">
    <property type="entry name" value="VirB8 protein"/>
    <property type="match status" value="1"/>
</dbReference>
<name>A0A8H8YZK5_9PROT</name>
<organism evidence="7 8">
    <name type="scientific">Nitrosomonas nitrosa</name>
    <dbReference type="NCBI Taxonomy" id="52442"/>
    <lineage>
        <taxon>Bacteria</taxon>
        <taxon>Pseudomonadati</taxon>
        <taxon>Pseudomonadota</taxon>
        <taxon>Betaproteobacteria</taxon>
        <taxon>Nitrosomonadales</taxon>
        <taxon>Nitrosomonadaceae</taxon>
        <taxon>Nitrosomonas</taxon>
    </lineage>
</organism>
<dbReference type="InterPro" id="IPR035658">
    <property type="entry name" value="TrbF"/>
</dbReference>
<dbReference type="NCBIfam" id="NF010462">
    <property type="entry name" value="PRK13887.1"/>
    <property type="match status" value="1"/>
</dbReference>
<evidence type="ECO:0000256" key="3">
    <source>
        <dbReference type="ARBA" id="ARBA00022989"/>
    </source>
</evidence>
<dbReference type="GO" id="GO:0016020">
    <property type="term" value="C:membrane"/>
    <property type="evidence" value="ECO:0007669"/>
    <property type="project" value="UniProtKB-SubCell"/>
</dbReference>
<protein>
    <submittedName>
        <fullName evidence="7">VirB8 family protein</fullName>
    </submittedName>
</protein>
<sequence length="267" mass="30002">MSTVSDLTAKIKKHRFSLTGKAAEPVHQDDEIDASTFLAGGRRAGESENPYLSARRTWNDHMRSVQSSRNMWQMLAILCLMIALAGVGGMIYIGSQSKFIPYVVQVNNLGEAIAVSRADVAAVADQRVVHASLASFINDVRMVTPDIALQRKAIFRAYAMLRTNDPATAKANEWFNGHADNSPFKRAETQTVSVEIISVIPQSPETWQVDWLEKVYDRQGHPLEAPFKMRALLRVYHRPPTQSTTEEQIRNNPLGIYIQDFSWSRQS</sequence>